<dbReference type="Gene3D" id="3.10.450.10">
    <property type="match status" value="1"/>
</dbReference>
<feature type="signal peptide" evidence="1">
    <location>
        <begin position="1"/>
        <end position="28"/>
    </location>
</feature>
<name>A0A4E0RI95_FASHE</name>
<keyword evidence="1" id="KW-0732">Signal</keyword>
<proteinExistence type="predicted"/>
<evidence type="ECO:0000256" key="1">
    <source>
        <dbReference type="SAM" id="SignalP"/>
    </source>
</evidence>
<comment type="caution">
    <text evidence="2">The sequence shown here is derived from an EMBL/GenBank/DDBJ whole genome shotgun (WGS) entry which is preliminary data.</text>
</comment>
<evidence type="ECO:0008006" key="4">
    <source>
        <dbReference type="Google" id="ProtNLM"/>
    </source>
</evidence>
<keyword evidence="3" id="KW-1185">Reference proteome</keyword>
<reference evidence="2" key="1">
    <citation type="submission" date="2019-03" db="EMBL/GenBank/DDBJ databases">
        <title>Improved annotation for the trematode Fasciola hepatica.</title>
        <authorList>
            <person name="Choi Y.-J."/>
            <person name="Martin J."/>
            <person name="Mitreva M."/>
        </authorList>
    </citation>
    <scope>NUCLEOTIDE SEQUENCE [LARGE SCALE GENOMIC DNA]</scope>
</reference>
<accession>A0A4E0RI95</accession>
<dbReference type="Proteomes" id="UP000230066">
    <property type="component" value="Unassembled WGS sequence"/>
</dbReference>
<sequence length="165" mass="18434">MVSQSGTAPDMHLIYLFISLFYVCLVESHFDAADGDEIQVQSVKLLGEYSPECQPSLEQANKIRSLIQDAVNQNKMSTYSANLSALENLNIGETTVLSISTQVVRGWNHRITIRDSQRSCYRITLYRSPEWAMTSEPLAVVTAEKVTCPGPLSPCSILRKCSRFI</sequence>
<dbReference type="AlphaFoldDB" id="A0A4E0RI95"/>
<feature type="chain" id="PRO_5020036799" description="Cystatin domain protein" evidence="1">
    <location>
        <begin position="29"/>
        <end position="165"/>
    </location>
</feature>
<organism evidence="2 3">
    <name type="scientific">Fasciola hepatica</name>
    <name type="common">Liver fluke</name>
    <dbReference type="NCBI Taxonomy" id="6192"/>
    <lineage>
        <taxon>Eukaryota</taxon>
        <taxon>Metazoa</taxon>
        <taxon>Spiralia</taxon>
        <taxon>Lophotrochozoa</taxon>
        <taxon>Platyhelminthes</taxon>
        <taxon>Trematoda</taxon>
        <taxon>Digenea</taxon>
        <taxon>Plagiorchiida</taxon>
        <taxon>Echinostomata</taxon>
        <taxon>Echinostomatoidea</taxon>
        <taxon>Fasciolidae</taxon>
        <taxon>Fasciola</taxon>
    </lineage>
</organism>
<dbReference type="EMBL" id="JXXN02000359">
    <property type="protein sequence ID" value="THD27656.1"/>
    <property type="molecule type" value="Genomic_DNA"/>
</dbReference>
<gene>
    <name evidence="2" type="ORF">D915_001510</name>
</gene>
<dbReference type="SUPFAM" id="SSF54403">
    <property type="entry name" value="Cystatin/monellin"/>
    <property type="match status" value="1"/>
</dbReference>
<evidence type="ECO:0000313" key="3">
    <source>
        <dbReference type="Proteomes" id="UP000230066"/>
    </source>
</evidence>
<protein>
    <recommendedName>
        <fullName evidence="4">Cystatin domain protein</fullName>
    </recommendedName>
</protein>
<dbReference type="InterPro" id="IPR046350">
    <property type="entry name" value="Cystatin_sf"/>
</dbReference>
<evidence type="ECO:0000313" key="2">
    <source>
        <dbReference type="EMBL" id="THD27656.1"/>
    </source>
</evidence>